<keyword evidence="3" id="KW-1185">Reference proteome</keyword>
<evidence type="ECO:0008006" key="4">
    <source>
        <dbReference type="Google" id="ProtNLM"/>
    </source>
</evidence>
<keyword evidence="1" id="KW-1133">Transmembrane helix</keyword>
<comment type="caution">
    <text evidence="2">The sequence shown here is derived from an EMBL/GenBank/DDBJ whole genome shotgun (WGS) entry which is preliminary data.</text>
</comment>
<protein>
    <recommendedName>
        <fullName evidence="4">Mobile element protein</fullName>
    </recommendedName>
</protein>
<dbReference type="Proteomes" id="UP001246244">
    <property type="component" value="Unassembled WGS sequence"/>
</dbReference>
<gene>
    <name evidence="2" type="ORF">RG963_12370</name>
</gene>
<name>A0ABU2D3L4_9EURY</name>
<evidence type="ECO:0000313" key="2">
    <source>
        <dbReference type="EMBL" id="MDR7666562.1"/>
    </source>
</evidence>
<keyword evidence="1" id="KW-0812">Transmembrane</keyword>
<feature type="transmembrane region" description="Helical" evidence="1">
    <location>
        <begin position="6"/>
        <end position="29"/>
    </location>
</feature>
<evidence type="ECO:0000313" key="3">
    <source>
        <dbReference type="Proteomes" id="UP001246244"/>
    </source>
</evidence>
<dbReference type="EMBL" id="JAVKPK010000055">
    <property type="protein sequence ID" value="MDR7666562.1"/>
    <property type="molecule type" value="Genomic_DNA"/>
</dbReference>
<accession>A0ABU2D3L4</accession>
<reference evidence="3" key="1">
    <citation type="submission" date="2023-07" db="EMBL/GenBank/DDBJ databases">
        <title>Whole-genome sequencing of a new Methanosarcina sp. Z-7115.</title>
        <authorList>
            <person name="Zhilina T.N."/>
            <person name="Merkel A.Y."/>
        </authorList>
    </citation>
    <scope>NUCLEOTIDE SEQUENCE [LARGE SCALE GENOMIC DNA]</scope>
    <source>
        <strain evidence="3">Z-7115</strain>
    </source>
</reference>
<keyword evidence="1" id="KW-0472">Membrane</keyword>
<dbReference type="RefSeq" id="WP_310576590.1">
    <property type="nucleotide sequence ID" value="NZ_JAVKPK010000055.1"/>
</dbReference>
<evidence type="ECO:0000256" key="1">
    <source>
        <dbReference type="SAM" id="Phobius"/>
    </source>
</evidence>
<proteinExistence type="predicted"/>
<organism evidence="2 3">
    <name type="scientific">Methanosarcina baikalica</name>
    <dbReference type="NCBI Taxonomy" id="3073890"/>
    <lineage>
        <taxon>Archaea</taxon>
        <taxon>Methanobacteriati</taxon>
        <taxon>Methanobacteriota</taxon>
        <taxon>Stenosarchaea group</taxon>
        <taxon>Methanomicrobia</taxon>
        <taxon>Methanosarcinales</taxon>
        <taxon>Methanosarcinaceae</taxon>
        <taxon>Methanosarcina</taxon>
    </lineage>
</organism>
<sequence length="58" mass="7053">MIEDISVFGYFFFVVFFGRVILQIVFGVIRVCLKKGRNPIEDEYHKLYEESMEWMRKV</sequence>